<dbReference type="Proteomes" id="UP000248863">
    <property type="component" value="Unassembled WGS sequence"/>
</dbReference>
<dbReference type="EMBL" id="NPEU01000137">
    <property type="protein sequence ID" value="RAI38222.1"/>
    <property type="molecule type" value="Genomic_DNA"/>
</dbReference>
<evidence type="ECO:0000256" key="3">
    <source>
        <dbReference type="RuleBase" id="RU003707"/>
    </source>
</evidence>
<dbReference type="SUPFAM" id="SSF52096">
    <property type="entry name" value="ClpP/crotonase"/>
    <property type="match status" value="1"/>
</dbReference>
<evidence type="ECO:0000256" key="2">
    <source>
        <dbReference type="ARBA" id="ARBA00023239"/>
    </source>
</evidence>
<name>A0A327KLS3_9BRAD</name>
<dbReference type="FunFam" id="3.90.226.10:FF:000009">
    <property type="entry name" value="Carnitinyl-CoA dehydratase"/>
    <property type="match status" value="1"/>
</dbReference>
<organism evidence="4 5">
    <name type="scientific">Rhodoplanes elegans</name>
    <dbReference type="NCBI Taxonomy" id="29408"/>
    <lineage>
        <taxon>Bacteria</taxon>
        <taxon>Pseudomonadati</taxon>
        <taxon>Pseudomonadota</taxon>
        <taxon>Alphaproteobacteria</taxon>
        <taxon>Hyphomicrobiales</taxon>
        <taxon>Nitrobacteraceae</taxon>
        <taxon>Rhodoplanes</taxon>
    </lineage>
</organism>
<dbReference type="InterPro" id="IPR018376">
    <property type="entry name" value="Enoyl-CoA_hyd/isom_CS"/>
</dbReference>
<keyword evidence="5" id="KW-1185">Reference proteome</keyword>
<dbReference type="GO" id="GO:0016836">
    <property type="term" value="F:hydro-lyase activity"/>
    <property type="evidence" value="ECO:0007669"/>
    <property type="project" value="UniProtKB-ARBA"/>
</dbReference>
<dbReference type="RefSeq" id="WP_111357686.1">
    <property type="nucleotide sequence ID" value="NZ_NHSK01000076.1"/>
</dbReference>
<dbReference type="Pfam" id="PF00378">
    <property type="entry name" value="ECH_1"/>
    <property type="match status" value="1"/>
</dbReference>
<proteinExistence type="inferred from homology"/>
<keyword evidence="2" id="KW-0456">Lyase</keyword>
<dbReference type="InterPro" id="IPR014748">
    <property type="entry name" value="Enoyl-CoA_hydra_C"/>
</dbReference>
<dbReference type="PROSITE" id="PS00166">
    <property type="entry name" value="ENOYL_COA_HYDRATASE"/>
    <property type="match status" value="1"/>
</dbReference>
<gene>
    <name evidence="4" type="ORF">CH338_13485</name>
</gene>
<dbReference type="GO" id="GO:0006635">
    <property type="term" value="P:fatty acid beta-oxidation"/>
    <property type="evidence" value="ECO:0007669"/>
    <property type="project" value="TreeGrafter"/>
</dbReference>
<dbReference type="AlphaFoldDB" id="A0A327KLS3"/>
<dbReference type="FunFam" id="1.10.12.10:FF:000001">
    <property type="entry name" value="Probable enoyl-CoA hydratase, mitochondrial"/>
    <property type="match status" value="1"/>
</dbReference>
<dbReference type="PANTHER" id="PTHR11941">
    <property type="entry name" value="ENOYL-COA HYDRATASE-RELATED"/>
    <property type="match status" value="1"/>
</dbReference>
<dbReference type="InterPro" id="IPR029045">
    <property type="entry name" value="ClpP/crotonase-like_dom_sf"/>
</dbReference>
<dbReference type="Gene3D" id="1.10.12.10">
    <property type="entry name" value="Lyase 2-enoyl-coa Hydratase, Chain A, domain 2"/>
    <property type="match status" value="1"/>
</dbReference>
<dbReference type="InterPro" id="IPR001753">
    <property type="entry name" value="Enoyl-CoA_hydra/iso"/>
</dbReference>
<reference evidence="4 5" key="1">
    <citation type="submission" date="2017-07" db="EMBL/GenBank/DDBJ databases">
        <title>Draft Genome Sequences of Select Purple Nonsulfur Bacteria.</title>
        <authorList>
            <person name="Lasarre B."/>
            <person name="Mckinlay J.B."/>
        </authorList>
    </citation>
    <scope>NUCLEOTIDE SEQUENCE [LARGE SCALE GENOMIC DNA]</scope>
    <source>
        <strain evidence="4 5">DSM 11907</strain>
    </source>
</reference>
<dbReference type="CDD" id="cd06558">
    <property type="entry name" value="crotonase-like"/>
    <property type="match status" value="1"/>
</dbReference>
<sequence length="263" mass="27952">MTINTQTKPPVTTTRRGDGVAIVTIDRPERRNALNLEVKALIADAIETLTADDAVRVIVLTGAGGYFVAGTDIAEMVEMTPQTHVAKQTGRVFDVLRHCPKIVIAAVEGYALGGGCELALCCDMIVAGEDAAFGQPEIRVGIMPGAGGTQRLIRAIGKYRAMKLMLTGEAVKAPDALAMGLITEVAPKGGALDRALVLAETILKMPPLAVRAIKEVVALGQDVPLETALALERKAFIMLFDSADQVEGMTAFLEKRKPVYRGE</sequence>
<comment type="similarity">
    <text evidence="1 3">Belongs to the enoyl-CoA hydratase/isomerase family.</text>
</comment>
<dbReference type="Gene3D" id="3.90.226.10">
    <property type="entry name" value="2-enoyl-CoA Hydratase, Chain A, domain 1"/>
    <property type="match status" value="1"/>
</dbReference>
<comment type="caution">
    <text evidence="4">The sequence shown here is derived from an EMBL/GenBank/DDBJ whole genome shotgun (WGS) entry which is preliminary data.</text>
</comment>
<dbReference type="PANTHER" id="PTHR11941:SF54">
    <property type="entry name" value="ENOYL-COA HYDRATASE, MITOCHONDRIAL"/>
    <property type="match status" value="1"/>
</dbReference>
<dbReference type="NCBIfam" id="NF006007">
    <property type="entry name" value="PRK08138.1"/>
    <property type="match status" value="1"/>
</dbReference>
<evidence type="ECO:0000313" key="5">
    <source>
        <dbReference type="Proteomes" id="UP000248863"/>
    </source>
</evidence>
<evidence type="ECO:0000313" key="4">
    <source>
        <dbReference type="EMBL" id="RAI38222.1"/>
    </source>
</evidence>
<protein>
    <submittedName>
        <fullName evidence="4">Enoyl-CoA hydratase</fullName>
    </submittedName>
</protein>
<dbReference type="OrthoDB" id="9795727at2"/>
<accession>A0A327KLS3</accession>
<evidence type="ECO:0000256" key="1">
    <source>
        <dbReference type="ARBA" id="ARBA00005254"/>
    </source>
</evidence>